<proteinExistence type="inferred from homology"/>
<dbReference type="EMBL" id="QNRK01000049">
    <property type="protein sequence ID" value="RBP02807.1"/>
    <property type="molecule type" value="Genomic_DNA"/>
</dbReference>
<name>A0A366EK59_9HYPH</name>
<protein>
    <submittedName>
        <fullName evidence="3">HTH-type transcriptional regulator/antitoxin HigA</fullName>
    </submittedName>
</protein>
<dbReference type="SUPFAM" id="SSF47413">
    <property type="entry name" value="lambda repressor-like DNA-binding domains"/>
    <property type="match status" value="1"/>
</dbReference>
<dbReference type="InterPro" id="IPR052345">
    <property type="entry name" value="Rad_response_metalloprotease"/>
</dbReference>
<accession>A0A366EK59</accession>
<evidence type="ECO:0000256" key="1">
    <source>
        <dbReference type="ARBA" id="ARBA00007227"/>
    </source>
</evidence>
<comment type="caution">
    <text evidence="3">The sequence shown here is derived from an EMBL/GenBank/DDBJ whole genome shotgun (WGS) entry which is preliminary data.</text>
</comment>
<dbReference type="OrthoDB" id="9796786at2"/>
<comment type="similarity">
    <text evidence="1">Belongs to the short-chain fatty acyl-CoA assimilation regulator (ScfR) family.</text>
</comment>
<dbReference type="Pfam" id="PF06114">
    <property type="entry name" value="Peptidase_M78"/>
    <property type="match status" value="1"/>
</dbReference>
<dbReference type="PROSITE" id="PS50943">
    <property type="entry name" value="HTH_CROC1"/>
    <property type="match status" value="1"/>
</dbReference>
<dbReference type="InterPro" id="IPR001387">
    <property type="entry name" value="Cro/C1-type_HTH"/>
</dbReference>
<dbReference type="AlphaFoldDB" id="A0A366EK59"/>
<reference evidence="3 4" key="1">
    <citation type="submission" date="2018-06" db="EMBL/GenBank/DDBJ databases">
        <title>Genomic Encyclopedia of Type Strains, Phase IV (KMG-IV): sequencing the most valuable type-strain genomes for metagenomic binning, comparative biology and taxonomic classification.</title>
        <authorList>
            <person name="Goeker M."/>
        </authorList>
    </citation>
    <scope>NUCLEOTIDE SEQUENCE [LARGE SCALE GENOMIC DNA]</scope>
    <source>
        <strain evidence="3 4">DSM 24875</strain>
    </source>
</reference>
<dbReference type="GO" id="GO:0003677">
    <property type="term" value="F:DNA binding"/>
    <property type="evidence" value="ECO:0007669"/>
    <property type="project" value="InterPro"/>
</dbReference>
<dbReference type="CDD" id="cd00093">
    <property type="entry name" value="HTH_XRE"/>
    <property type="match status" value="1"/>
</dbReference>
<dbReference type="Pfam" id="PF01381">
    <property type="entry name" value="HTH_3"/>
    <property type="match status" value="1"/>
</dbReference>
<dbReference type="Proteomes" id="UP000253529">
    <property type="component" value="Unassembled WGS sequence"/>
</dbReference>
<dbReference type="PANTHER" id="PTHR43236:SF1">
    <property type="entry name" value="BLL7220 PROTEIN"/>
    <property type="match status" value="1"/>
</dbReference>
<sequence>MIYSDKQRSVASAQLSKLRNALASAEDHAADQLWLRQAEIDALKSQIADIEAEVAEYDLLKSGQSSFSKTSSLEELPRVLVQARISSGMSQTDLAEKLSMKPQQVQRYEATDYMGASLARLVEVARAVGVKAAGSFEGPRQGDGSVFVWGDSDDIAWGQFPYREMIKRKWFDLPRNSNPIEKVKEYFLRSAGPQFATALHRKKMRSGNVPNEYALLAWQARVLERARAKIDAGGVGTFELDDRWLPGLVQMTQLSDGPARARDLLADRGIVLVAERHLPGTYLDGAAMLADGEAPVVGLTLRHDRLDNFWFVLMHELGHIFLHLFDGHRFDFFDEESASDTDKIEVEADNFALDRLIPQGLWDQCLSRFGLSEEAVRIDAETIGIDPSIIAGRIRKERGNYTILNKLVGQGQVRSQLEEAGDDLD</sequence>
<dbReference type="Gene3D" id="1.10.260.40">
    <property type="entry name" value="lambda repressor-like DNA-binding domains"/>
    <property type="match status" value="1"/>
</dbReference>
<evidence type="ECO:0000313" key="4">
    <source>
        <dbReference type="Proteomes" id="UP000253529"/>
    </source>
</evidence>
<dbReference type="RefSeq" id="WP_113893183.1">
    <property type="nucleotide sequence ID" value="NZ_QNRK01000049.1"/>
</dbReference>
<evidence type="ECO:0000259" key="2">
    <source>
        <dbReference type="PROSITE" id="PS50943"/>
    </source>
</evidence>
<evidence type="ECO:0000313" key="3">
    <source>
        <dbReference type="EMBL" id="RBP02807.1"/>
    </source>
</evidence>
<organism evidence="3 4">
    <name type="scientific">Roseiarcus fermentans</name>
    <dbReference type="NCBI Taxonomy" id="1473586"/>
    <lineage>
        <taxon>Bacteria</taxon>
        <taxon>Pseudomonadati</taxon>
        <taxon>Pseudomonadota</taxon>
        <taxon>Alphaproteobacteria</taxon>
        <taxon>Hyphomicrobiales</taxon>
        <taxon>Roseiarcaceae</taxon>
        <taxon>Roseiarcus</taxon>
    </lineage>
</organism>
<dbReference type="InterPro" id="IPR010359">
    <property type="entry name" value="IrrE_HExxH"/>
</dbReference>
<dbReference type="Gene3D" id="1.10.10.2910">
    <property type="match status" value="1"/>
</dbReference>
<dbReference type="InterPro" id="IPR010982">
    <property type="entry name" value="Lambda_DNA-bd_dom_sf"/>
</dbReference>
<dbReference type="PANTHER" id="PTHR43236">
    <property type="entry name" value="ANTITOXIN HIGA1"/>
    <property type="match status" value="1"/>
</dbReference>
<keyword evidence="4" id="KW-1185">Reference proteome</keyword>
<feature type="domain" description="HTH cro/C1-type" evidence="2">
    <location>
        <begin position="80"/>
        <end position="135"/>
    </location>
</feature>
<dbReference type="SMART" id="SM00530">
    <property type="entry name" value="HTH_XRE"/>
    <property type="match status" value="1"/>
</dbReference>
<gene>
    <name evidence="3" type="ORF">DFR50_1496</name>
</gene>